<dbReference type="InterPro" id="IPR005844">
    <property type="entry name" value="A-D-PHexomutase_a/b/a-I"/>
</dbReference>
<dbReference type="GO" id="GO:0004614">
    <property type="term" value="F:phosphoglucomutase activity"/>
    <property type="evidence" value="ECO:0007669"/>
    <property type="project" value="UniProtKB-EC"/>
</dbReference>
<evidence type="ECO:0000256" key="4">
    <source>
        <dbReference type="ARBA" id="ARBA00022723"/>
    </source>
</evidence>
<dbReference type="EC" id="5.4.2.2" evidence="11"/>
<dbReference type="PRINTS" id="PR00509">
    <property type="entry name" value="PGMPMM"/>
</dbReference>
<dbReference type="Gene3D" id="3.40.120.10">
    <property type="entry name" value="Alpha-D-Glucose-1,6-Bisphosphate, subunit A, domain 3"/>
    <property type="match status" value="3"/>
</dbReference>
<dbReference type="CDD" id="cd03089">
    <property type="entry name" value="PMM_PGM"/>
    <property type="match status" value="1"/>
</dbReference>
<comment type="cofactor">
    <cofactor evidence="1">
        <name>Mg(2+)</name>
        <dbReference type="ChEBI" id="CHEBI:18420"/>
    </cofactor>
</comment>
<feature type="domain" description="Alpha-D-phosphohexomutase C-terminal" evidence="7">
    <location>
        <begin position="385"/>
        <end position="451"/>
    </location>
</feature>
<keyword evidence="5" id="KW-0460">Magnesium</keyword>
<dbReference type="SUPFAM" id="SSF53738">
    <property type="entry name" value="Phosphoglucomutase, first 3 domains"/>
    <property type="match status" value="3"/>
</dbReference>
<organism evidence="11 12">
    <name type="scientific">Candidatus Arcanibacter lacustris</name>
    <dbReference type="NCBI Taxonomy" id="1607817"/>
    <lineage>
        <taxon>Bacteria</taxon>
        <taxon>Pseudomonadati</taxon>
        <taxon>Pseudomonadota</taxon>
        <taxon>Alphaproteobacteria</taxon>
        <taxon>Rickettsiales</taxon>
        <taxon>Candidatus Arcanibacter</taxon>
    </lineage>
</organism>
<keyword evidence="4" id="KW-0479">Metal-binding</keyword>
<dbReference type="PATRIC" id="fig|1607817.3.peg.294"/>
<keyword evidence="6 11" id="KW-0413">Isomerase</keyword>
<protein>
    <submittedName>
        <fullName evidence="11">Phosphomannomutase/phosphoglucomutase</fullName>
        <ecNumber evidence="11">5.4.2.2</ecNumber>
    </submittedName>
</protein>
<dbReference type="PANTHER" id="PTHR43771">
    <property type="entry name" value="PHOSPHOMANNOMUTASE"/>
    <property type="match status" value="1"/>
</dbReference>
<dbReference type="Pfam" id="PF02878">
    <property type="entry name" value="PGM_PMM_I"/>
    <property type="match status" value="1"/>
</dbReference>
<dbReference type="GO" id="GO:0005975">
    <property type="term" value="P:carbohydrate metabolic process"/>
    <property type="evidence" value="ECO:0007669"/>
    <property type="project" value="InterPro"/>
</dbReference>
<feature type="domain" description="Alpha-D-phosphohexomutase alpha/beta/alpha" evidence="9">
    <location>
        <begin position="176"/>
        <end position="265"/>
    </location>
</feature>
<dbReference type="Pfam" id="PF00408">
    <property type="entry name" value="PGM_PMM_IV"/>
    <property type="match status" value="1"/>
</dbReference>
<dbReference type="EMBL" id="JYHA01000046">
    <property type="protein sequence ID" value="KKB96609.1"/>
    <property type="molecule type" value="Genomic_DNA"/>
</dbReference>
<dbReference type="Pfam" id="PF02879">
    <property type="entry name" value="PGM_PMM_II"/>
    <property type="match status" value="1"/>
</dbReference>
<name>A0A0F5MPU5_9RICK</name>
<keyword evidence="3" id="KW-0597">Phosphoprotein</keyword>
<sequence length="471" mass="52076">MSQAFDLQEIITNYQLDQTILREYDIRGIIGKTLSTEDAFYIGKAFASYVITNTNAKDIVVARDGRLSSPSLSNSLIDGILSTGANVLDIGVGPTPMLYFASNILNSAGAVMITGSHNGADYNGFKMVIENKPFFGADITFLGEMIENNRLLTGKGKILTSDYDIRSAYLLELLDACLVEYDLTIAWDPANGATGEIVREICDNSPGKHIIINEKIDGNFPNHHPDPSVEENLTQIKQVIIKNNCDFGLAFDGDGDRLVVIDDKGRVVDTENLISLFAADILAKSPGATIIADVKASESLFEDLTLSGANAIMWKTGHSFVKSKMAETGALFAGEMSGHLFFADKYYGFDDGLYAALRVIELMANSEFSLSKIIDSMPKRFISKELRIDVAENRKFEVIKEVKQRLTQMQIPYNDIDGIRVKNDLGWWLLRASNTQGAIVARFESYKREDLVFLKQQLQDQLTLSGIDIVL</sequence>
<evidence type="ECO:0000256" key="3">
    <source>
        <dbReference type="ARBA" id="ARBA00022553"/>
    </source>
</evidence>
<evidence type="ECO:0000259" key="7">
    <source>
        <dbReference type="Pfam" id="PF00408"/>
    </source>
</evidence>
<evidence type="ECO:0000259" key="10">
    <source>
        <dbReference type="Pfam" id="PF02880"/>
    </source>
</evidence>
<evidence type="ECO:0000259" key="8">
    <source>
        <dbReference type="Pfam" id="PF02878"/>
    </source>
</evidence>
<dbReference type="InterPro" id="IPR016055">
    <property type="entry name" value="A-D-PHexomutase_a/b/a-I/II/III"/>
</dbReference>
<dbReference type="SUPFAM" id="SSF55957">
    <property type="entry name" value="Phosphoglucomutase, C-terminal domain"/>
    <property type="match status" value="1"/>
</dbReference>
<evidence type="ECO:0000256" key="5">
    <source>
        <dbReference type="ARBA" id="ARBA00022842"/>
    </source>
</evidence>
<gene>
    <name evidence="11" type="primary">algC</name>
    <name evidence="11" type="ORF">SZ25_00294</name>
</gene>
<dbReference type="Proteomes" id="UP000033358">
    <property type="component" value="Unassembled WGS sequence"/>
</dbReference>
<comment type="similarity">
    <text evidence="2">Belongs to the phosphohexose mutase family.</text>
</comment>
<proteinExistence type="inferred from homology"/>
<feature type="domain" description="Alpha-D-phosphohexomutase alpha/beta/alpha" evidence="8">
    <location>
        <begin position="20"/>
        <end position="131"/>
    </location>
</feature>
<evidence type="ECO:0000256" key="6">
    <source>
        <dbReference type="ARBA" id="ARBA00023235"/>
    </source>
</evidence>
<feature type="domain" description="Alpha-D-phosphohexomutase alpha/beta/alpha" evidence="10">
    <location>
        <begin position="271"/>
        <end position="380"/>
    </location>
</feature>
<dbReference type="InterPro" id="IPR005846">
    <property type="entry name" value="A-D-PHexomutase_a/b/a-III"/>
</dbReference>
<evidence type="ECO:0000259" key="9">
    <source>
        <dbReference type="Pfam" id="PF02879"/>
    </source>
</evidence>
<evidence type="ECO:0000256" key="2">
    <source>
        <dbReference type="ARBA" id="ARBA00010231"/>
    </source>
</evidence>
<accession>A0A0F5MPU5</accession>
<dbReference type="Pfam" id="PF02880">
    <property type="entry name" value="PGM_PMM_III"/>
    <property type="match status" value="1"/>
</dbReference>
<dbReference type="InterPro" id="IPR036900">
    <property type="entry name" value="A-D-PHexomutase_C_sf"/>
</dbReference>
<evidence type="ECO:0000313" key="11">
    <source>
        <dbReference type="EMBL" id="KKB96609.1"/>
    </source>
</evidence>
<dbReference type="InterPro" id="IPR005845">
    <property type="entry name" value="A-D-PHexomutase_a/b/a-II"/>
</dbReference>
<keyword evidence="12" id="KW-1185">Reference proteome</keyword>
<dbReference type="InterPro" id="IPR005841">
    <property type="entry name" value="Alpha-D-phosphohexomutase_SF"/>
</dbReference>
<evidence type="ECO:0000313" key="12">
    <source>
        <dbReference type="Proteomes" id="UP000033358"/>
    </source>
</evidence>
<dbReference type="PANTHER" id="PTHR43771:SF2">
    <property type="entry name" value="PHOSPHOMANNOMUTASE_PHOSPHOGLUCOMUTASE"/>
    <property type="match status" value="1"/>
</dbReference>
<evidence type="ECO:0000256" key="1">
    <source>
        <dbReference type="ARBA" id="ARBA00001946"/>
    </source>
</evidence>
<dbReference type="InterPro" id="IPR005843">
    <property type="entry name" value="A-D-PHexomutase_C"/>
</dbReference>
<dbReference type="Gene3D" id="3.30.310.50">
    <property type="entry name" value="Alpha-D-phosphohexomutase, C-terminal domain"/>
    <property type="match status" value="1"/>
</dbReference>
<reference evidence="11 12" key="1">
    <citation type="submission" date="2015-02" db="EMBL/GenBank/DDBJ databases">
        <title>Single cell genomics of a rare environmental alphaproteobacterium provides unique insights into Rickettsiaceae evolution.</title>
        <authorList>
            <person name="Martijn J."/>
            <person name="Schulz F."/>
            <person name="Zaremba-Niedzwiedzka K."/>
            <person name="Viklund J."/>
            <person name="Stepanauskas R."/>
            <person name="Andersson S.G.E."/>
            <person name="Horn M."/>
            <person name="Guy L."/>
            <person name="Ettema T.J.G."/>
        </authorList>
    </citation>
    <scope>NUCLEOTIDE SEQUENCE [LARGE SCALE GENOMIC DNA]</scope>
    <source>
        <strain evidence="11 12">SCGC AAA041-L04</strain>
    </source>
</reference>
<comment type="caution">
    <text evidence="11">The sequence shown here is derived from an EMBL/GenBank/DDBJ whole genome shotgun (WGS) entry which is preliminary data.</text>
</comment>
<dbReference type="GO" id="GO:0046872">
    <property type="term" value="F:metal ion binding"/>
    <property type="evidence" value="ECO:0007669"/>
    <property type="project" value="UniProtKB-KW"/>
</dbReference>
<dbReference type="AlphaFoldDB" id="A0A0F5MPU5"/>